<protein>
    <submittedName>
        <fullName evidence="6">Aste57867_24138 protein</fullName>
    </submittedName>
    <submittedName>
        <fullName evidence="4">Aste57867_3457 protein</fullName>
    </submittedName>
    <submittedName>
        <fullName evidence="5">Aste57867_3461 protein</fullName>
    </submittedName>
</protein>
<evidence type="ECO:0000313" key="6">
    <source>
        <dbReference type="EMBL" id="VFU00780.1"/>
    </source>
</evidence>
<dbReference type="Gene3D" id="1.25.40.20">
    <property type="entry name" value="Ankyrin repeat-containing domain"/>
    <property type="match status" value="1"/>
</dbReference>
<dbReference type="EMBL" id="VJMH01007362">
    <property type="protein sequence ID" value="KAF0683822.1"/>
    <property type="molecule type" value="Genomic_DNA"/>
</dbReference>
<dbReference type="Proteomes" id="UP000332933">
    <property type="component" value="Unassembled WGS sequence"/>
</dbReference>
<proteinExistence type="predicted"/>
<organism evidence="5 7">
    <name type="scientific">Aphanomyces stellatus</name>
    <dbReference type="NCBI Taxonomy" id="120398"/>
    <lineage>
        <taxon>Eukaryota</taxon>
        <taxon>Sar</taxon>
        <taxon>Stramenopiles</taxon>
        <taxon>Oomycota</taxon>
        <taxon>Saprolegniomycetes</taxon>
        <taxon>Saprolegniales</taxon>
        <taxon>Verrucalvaceae</taxon>
        <taxon>Aphanomyces</taxon>
    </lineage>
</organism>
<evidence type="ECO:0000313" key="7">
    <source>
        <dbReference type="Proteomes" id="UP000332933"/>
    </source>
</evidence>
<gene>
    <name evidence="5" type="primary">Aste57867_3461</name>
    <name evidence="6" type="synonym">Aste57867_24138</name>
    <name evidence="4" type="synonym">Aste57867_3457</name>
    <name evidence="2" type="ORF">As57867_003447</name>
    <name evidence="3" type="ORF">As57867_003451</name>
    <name evidence="1" type="ORF">As57867_024064</name>
    <name evidence="6" type="ORF">ASTE57867_24138</name>
    <name evidence="4" type="ORF">ASTE57867_3457</name>
    <name evidence="5" type="ORF">ASTE57867_3461</name>
</gene>
<name>A0A485KE60_9STRA</name>
<dbReference type="InterPro" id="IPR052050">
    <property type="entry name" value="SecEffector_AnkRepeat"/>
</dbReference>
<evidence type="ECO:0000313" key="5">
    <source>
        <dbReference type="EMBL" id="VFT80627.1"/>
    </source>
</evidence>
<dbReference type="EMBL" id="CAADRA010007388">
    <property type="protein sequence ID" value="VFU00780.1"/>
    <property type="molecule type" value="Genomic_DNA"/>
</dbReference>
<sequence length="619" mass="69479">MRPATSVLLSRDVVRLVCEYQSGICDDMRPFLPLRIMASTVDDVSDDDEESLTSIGALQAMANGVASVLPKWLASFSMDRLRLLFDCVQGVREPILVWAASTARLDVLMWVHIHYDLRVCSDNLLVAGVAQLTVLSYLHSIKFTTKTTKAVVQAATEGHVASLAFLLTEFQVPQNWLNGGTVSRVAGGGHREILAFLLPQLEQVPQLLWQVTTHTAAYNHIELAAWLYTQLVALDVPIHADDDTLESPLWIASTGGHVDGLEWLLNLVALVDATEVATWEDFCFSAATRYRQVQVVNFLIPRVSPTTIVETYLYDDSDGLLLHAVVDRDFNVQVDNDVVEMVLRWSLDKLRQVLDTFTLFQHQPRLRTDTLKKCLHRVVSFGRRMDLVPWLVGGLQHEDVQDVVITQKALHVGFLRGGVPMLDFFDAHDIHMPPTEIDHKLFLILRQARDKSVLPRWLDNSLDDNLDTANEDSIARWLVLRRGGRVAVFGRLLVRLAQGKNTLDQFKTLFNGWLSLSTTSDESNQVIQECMKHIRSPEVLNYFESLLVTDPSLFVLMAPTLHLGTVRKMHSLLAQTVSHDELIRLESKALVEAAAAGHCSAVQFLENIVNAKQKSQAQH</sequence>
<dbReference type="PANTHER" id="PTHR46586">
    <property type="entry name" value="ANKYRIN REPEAT-CONTAINING PROTEIN"/>
    <property type="match status" value="1"/>
</dbReference>
<dbReference type="EMBL" id="VJMH01000606">
    <property type="protein sequence ID" value="KAF0715293.1"/>
    <property type="molecule type" value="Genomic_DNA"/>
</dbReference>
<evidence type="ECO:0000313" key="4">
    <source>
        <dbReference type="EMBL" id="VFT80623.1"/>
    </source>
</evidence>
<evidence type="ECO:0000313" key="3">
    <source>
        <dbReference type="EMBL" id="KAF0715293.1"/>
    </source>
</evidence>
<reference evidence="1" key="2">
    <citation type="submission" date="2019-06" db="EMBL/GenBank/DDBJ databases">
        <title>Genomics analysis of Aphanomyces spp. identifies a new class of oomycete effector associated with host adaptation.</title>
        <authorList>
            <person name="Gaulin E."/>
        </authorList>
    </citation>
    <scope>NUCLEOTIDE SEQUENCE</scope>
    <source>
        <strain evidence="1">CBS 578.67</strain>
    </source>
</reference>
<dbReference type="PANTHER" id="PTHR46586:SF3">
    <property type="entry name" value="ANKYRIN REPEAT-CONTAINING PROTEIN"/>
    <property type="match status" value="1"/>
</dbReference>
<evidence type="ECO:0000313" key="1">
    <source>
        <dbReference type="EMBL" id="KAF0683822.1"/>
    </source>
</evidence>
<dbReference type="EMBL" id="CAADRA010000606">
    <property type="protein sequence ID" value="VFT80627.1"/>
    <property type="molecule type" value="Genomic_DNA"/>
</dbReference>
<dbReference type="SUPFAM" id="SSF48403">
    <property type="entry name" value="Ankyrin repeat"/>
    <property type="match status" value="1"/>
</dbReference>
<keyword evidence="7" id="KW-1185">Reference proteome</keyword>
<dbReference type="EMBL" id="VJMH01000606">
    <property type="protein sequence ID" value="KAF0715289.1"/>
    <property type="molecule type" value="Genomic_DNA"/>
</dbReference>
<dbReference type="AlphaFoldDB" id="A0A485KE60"/>
<accession>A0A485KE60</accession>
<evidence type="ECO:0000313" key="2">
    <source>
        <dbReference type="EMBL" id="KAF0715289.1"/>
    </source>
</evidence>
<dbReference type="InterPro" id="IPR036770">
    <property type="entry name" value="Ankyrin_rpt-contain_sf"/>
</dbReference>
<reference evidence="5 7" key="1">
    <citation type="submission" date="2019-03" db="EMBL/GenBank/DDBJ databases">
        <authorList>
            <person name="Gaulin E."/>
            <person name="Dumas B."/>
        </authorList>
    </citation>
    <scope>NUCLEOTIDE SEQUENCE [LARGE SCALE GENOMIC DNA]</scope>
    <source>
        <strain evidence="5">CBS 568.67</strain>
    </source>
</reference>
<dbReference type="EMBL" id="CAADRA010000606">
    <property type="protein sequence ID" value="VFT80623.1"/>
    <property type="molecule type" value="Genomic_DNA"/>
</dbReference>